<comment type="caution">
    <text evidence="1">The sequence shown here is derived from an EMBL/GenBank/DDBJ whole genome shotgun (WGS) entry which is preliminary data.</text>
</comment>
<name>A0A9W7TYX6_9PROT</name>
<evidence type="ECO:0000313" key="2">
    <source>
        <dbReference type="Proteomes" id="UP000480854"/>
    </source>
</evidence>
<evidence type="ECO:0000313" key="1">
    <source>
        <dbReference type="EMBL" id="KAA0680451.1"/>
    </source>
</evidence>
<dbReference type="Proteomes" id="UP000480854">
    <property type="component" value="Unassembled WGS sequence"/>
</dbReference>
<reference evidence="1 2" key="1">
    <citation type="submission" date="2018-07" db="EMBL/GenBank/DDBJ databases">
        <title>Genome sequence of Azospirillum sp. ATCC 49961.</title>
        <authorList>
            <person name="Sant'Anna F.H."/>
            <person name="Baldani J.I."/>
            <person name="Zilli J.E."/>
            <person name="Reis V.M."/>
            <person name="Hartmann A."/>
            <person name="Cruz L."/>
            <person name="de Souza E.M."/>
            <person name="de Oliveira Pedrosa F."/>
            <person name="Passaglia L.M.P."/>
        </authorList>
    </citation>
    <scope>NUCLEOTIDE SEQUENCE [LARGE SCALE GENOMIC DNA]</scope>
    <source>
        <strain evidence="1 2">ATCC 49961</strain>
    </source>
</reference>
<dbReference type="EMBL" id="QOKW01000009">
    <property type="protein sequence ID" value="KAA0680451.1"/>
    <property type="molecule type" value="Genomic_DNA"/>
</dbReference>
<accession>A0A9W7TYX6</accession>
<sequence length="72" mass="7930">MRRWEASEYLEIAHGITIAPATLAKYASLGGGPAFNKGMGRTPLYPKDELDRWATERLGKLMRSTSDTGMEG</sequence>
<evidence type="ECO:0008006" key="3">
    <source>
        <dbReference type="Google" id="ProtNLM"/>
    </source>
</evidence>
<gene>
    <name evidence="1" type="ORF">DS843_13275</name>
</gene>
<organism evidence="1 2">
    <name type="scientific">Roseomonas genomospecies 6</name>
    <dbReference type="NCBI Taxonomy" id="214106"/>
    <lineage>
        <taxon>Bacteria</taxon>
        <taxon>Pseudomonadati</taxon>
        <taxon>Pseudomonadota</taxon>
        <taxon>Alphaproteobacteria</taxon>
        <taxon>Acetobacterales</taxon>
        <taxon>Roseomonadaceae</taxon>
        <taxon>Roseomonas</taxon>
    </lineage>
</organism>
<dbReference type="OrthoDB" id="7364180at2"/>
<proteinExistence type="predicted"/>
<keyword evidence="2" id="KW-1185">Reference proteome</keyword>
<protein>
    <recommendedName>
        <fullName evidence="3">DNA-binding protein</fullName>
    </recommendedName>
</protein>
<dbReference type="AlphaFoldDB" id="A0A9W7TYX6"/>